<feature type="compositionally biased region" description="Low complexity" evidence="4">
    <location>
        <begin position="843"/>
        <end position="856"/>
    </location>
</feature>
<feature type="region of interest" description="Disordered" evidence="4">
    <location>
        <begin position="478"/>
        <end position="510"/>
    </location>
</feature>
<dbReference type="InterPro" id="IPR009060">
    <property type="entry name" value="UBA-like_sf"/>
</dbReference>
<organism evidence="5">
    <name type="scientific">Xenopsylla cheopis</name>
    <name type="common">Oriental rat flea</name>
    <name type="synonym">Pulex cheopis</name>
    <dbReference type="NCBI Taxonomy" id="163159"/>
    <lineage>
        <taxon>Eukaryota</taxon>
        <taxon>Metazoa</taxon>
        <taxon>Ecdysozoa</taxon>
        <taxon>Arthropoda</taxon>
        <taxon>Hexapoda</taxon>
        <taxon>Insecta</taxon>
        <taxon>Pterygota</taxon>
        <taxon>Neoptera</taxon>
        <taxon>Endopterygota</taxon>
        <taxon>Siphonaptera</taxon>
        <taxon>Pulicidae</taxon>
        <taxon>Xenopsyllinae</taxon>
        <taxon>Xenopsylla</taxon>
    </lineage>
</organism>
<feature type="compositionally biased region" description="Polar residues" evidence="4">
    <location>
        <begin position="297"/>
        <end position="309"/>
    </location>
</feature>
<dbReference type="InterPro" id="IPR051833">
    <property type="entry name" value="TC-DDR_regulator"/>
</dbReference>
<comment type="subcellular location">
    <subcellularLocation>
        <location evidence="1">Cytoplasm</location>
    </subcellularLocation>
</comment>
<feature type="region of interest" description="Disordered" evidence="4">
    <location>
        <begin position="362"/>
        <end position="388"/>
    </location>
</feature>
<feature type="compositionally biased region" description="Low complexity" evidence="4">
    <location>
        <begin position="895"/>
        <end position="905"/>
    </location>
</feature>
<keyword evidence="3" id="KW-0597">Phosphoprotein</keyword>
<evidence type="ECO:0000256" key="4">
    <source>
        <dbReference type="SAM" id="MobiDB-lite"/>
    </source>
</evidence>
<feature type="compositionally biased region" description="Gly residues" evidence="4">
    <location>
        <begin position="189"/>
        <end position="201"/>
    </location>
</feature>
<dbReference type="GO" id="GO:0005737">
    <property type="term" value="C:cytoplasm"/>
    <property type="evidence" value="ECO:0007669"/>
    <property type="project" value="UniProtKB-SubCell"/>
</dbReference>
<feature type="compositionally biased region" description="Gly residues" evidence="4">
    <location>
        <begin position="251"/>
        <end position="272"/>
    </location>
</feature>
<feature type="compositionally biased region" description="Low complexity" evidence="4">
    <location>
        <begin position="1106"/>
        <end position="1115"/>
    </location>
</feature>
<reference evidence="5" key="1">
    <citation type="submission" date="2020-03" db="EMBL/GenBank/DDBJ databases">
        <title>Transcriptomic Profiling of the Digestive Tract of the Rat Flea, Xenopsylla cheopis, Following Blood Feeding and Infection with Yersinia pestis.</title>
        <authorList>
            <person name="Bland D.M."/>
            <person name="Martens C.A."/>
            <person name="Virtaneva K."/>
            <person name="Kanakabandi K."/>
            <person name="Long D."/>
            <person name="Rosenke R."/>
            <person name="Saturday G.A."/>
            <person name="Hoyt F.H."/>
            <person name="Bruno D.P."/>
            <person name="Ribeiro J.M.C."/>
            <person name="Hinnebusch J."/>
        </authorList>
    </citation>
    <scope>NUCLEOTIDE SEQUENCE</scope>
</reference>
<sequence length="1248" mass="131558">MSSGTRIQRSSGGTNNKGSSVNSLTNNVTNKNQNSVSTKNKLNSASGQDTVKNQDKIQPTAEQMRIAQIMDVRTDDPGIREKVIAMMETTFRSEEEVCSALHDCDNDVERAVNLLFETSNLQTAWETSVKKKKNRLNSTSGNTANADTRNNNMGNTGDSEDWDSPNAVSGASDDNQQSTGQNNLSGHGTYRGGGRGRGGPRGGRRGNLDNRGWRGREARENDRNNHQDDGTYSNFREGGGGGFHRDRRGGRGGGRGYGGRGGRGGRAGGAGGRTFQPRSQHRNQNEEQVECWDDIDTNTQFNNGKTDNFPSPEDWDNEEYTGSLADTKVFTPSENPVPETDPNVPSAPGNQQYLSDVQYSSAVASSGTHHNSLESHVTGSGNNITNHSLPEIHPPPTAAQQLTQALEIHSNPTQVSGSLSAEQTQYFTTLTQQNSQSCDTQPSANMTYGTTSSSGNFISSATPVYGVTQQMSYGNGGTSSYAGAVQETTTSSSQQRKQRARVPPPSKIPATAVEMPADLNTSVGFLDVQFGALEFGSDSSSFESNLDSTNSSIISNSKFDSSISTIPVSQQQLGSAHGVETSLDSSYKPTPSNASQPSQKVTGENMTQITDHNLSGVSNYTSQNRNTNSVTSCISPANANNSAVDQLSSKTDNHTFNQPVTNTASQYQSSGYSKSQSVYQSTTPYYSNTQQQSVNSYGSNQTLPSGYNTSNSVGYSNTPSVSANVGSYSSQSINTSSAVSSAPAGYTSQSVPNVTGVQLGYSSQNTFMNQQVGNYPTQNQNSYQNTTNNQSVYGTNSALANTSSYSTSSSIPTNITSGQYNSYSTNAGSHKLSNKDSQYDNPVSSVSGNLVSTTSSVSSPVLGLATSTVSKSNSSTGNSNKTPIVSANSSSVMVSSSATSSSGANSGSGSGSGIATGSSSMPVQYIMGQAGVPFYQQPLYSFEELQMLQQRMPHMATGYYNMGYQTPTTLSTGREGNIGSVAYSMPDGRFTRADSNASPVPSTLSQPTATGQHTGGPIINPALPPGYMEAYYYSGGMMPGSYQYGTPTLYPQMATTANAHGSTTSTGYPKPSYSGYNAAYDSLSQSQDYVKPGVGGSYGPGGSVGGTTVVPQVSGKSNTSTSGSVGPNSQGANVQTGGNNSDIANAMYNKSHTALNKVNSYEKQAFHSGTPPPFNIAGSGSSGTTYGAPHLFIPTMAPHQQAHHNTQLLHQPLHQDSGNGTGQRTQSSSQQKSSAKQGYSQSPYWTPN</sequence>
<evidence type="ECO:0000313" key="5">
    <source>
        <dbReference type="EMBL" id="NOV48508.1"/>
    </source>
</evidence>
<feature type="compositionally biased region" description="Polar residues" evidence="4">
    <location>
        <begin position="39"/>
        <end position="58"/>
    </location>
</feature>
<feature type="compositionally biased region" description="Basic and acidic residues" evidence="4">
    <location>
        <begin position="206"/>
        <end position="229"/>
    </location>
</feature>
<feature type="compositionally biased region" description="Polar residues" evidence="4">
    <location>
        <begin position="136"/>
        <end position="157"/>
    </location>
</feature>
<feature type="compositionally biased region" description="Polar residues" evidence="4">
    <location>
        <begin position="994"/>
        <end position="1012"/>
    </location>
</feature>
<keyword evidence="2" id="KW-0963">Cytoplasm</keyword>
<dbReference type="InterPro" id="IPR022166">
    <property type="entry name" value="UBAP2/Lig"/>
</dbReference>
<feature type="region of interest" description="Disordered" evidence="4">
    <location>
        <begin position="1101"/>
        <end position="1144"/>
    </location>
</feature>
<feature type="compositionally biased region" description="Polar residues" evidence="4">
    <location>
        <begin position="1116"/>
        <end position="1144"/>
    </location>
</feature>
<feature type="region of interest" description="Disordered" evidence="4">
    <location>
        <begin position="1"/>
        <end position="58"/>
    </location>
</feature>
<dbReference type="EMBL" id="GIIL01004782">
    <property type="protein sequence ID" value="NOV48508.1"/>
    <property type="molecule type" value="Transcribed_RNA"/>
</dbReference>
<feature type="compositionally biased region" description="Polar residues" evidence="4">
    <location>
        <begin position="166"/>
        <end position="185"/>
    </location>
</feature>
<feature type="region of interest" description="Disordered" evidence="4">
    <location>
        <begin position="994"/>
        <end position="1020"/>
    </location>
</feature>
<feature type="region of interest" description="Disordered" evidence="4">
    <location>
        <begin position="1211"/>
        <end position="1248"/>
    </location>
</feature>
<feature type="compositionally biased region" description="Acidic residues" evidence="4">
    <location>
        <begin position="287"/>
        <end position="296"/>
    </location>
</feature>
<dbReference type="GO" id="GO:0005634">
    <property type="term" value="C:nucleus"/>
    <property type="evidence" value="ECO:0007669"/>
    <property type="project" value="TreeGrafter"/>
</dbReference>
<evidence type="ECO:0000256" key="2">
    <source>
        <dbReference type="ARBA" id="ARBA00022490"/>
    </source>
</evidence>
<dbReference type="Gene3D" id="1.10.8.10">
    <property type="entry name" value="DNA helicase RuvA subunit, C-terminal domain"/>
    <property type="match status" value="1"/>
</dbReference>
<feature type="region of interest" description="Disordered" evidence="4">
    <location>
        <begin position="570"/>
        <end position="603"/>
    </location>
</feature>
<proteinExistence type="predicted"/>
<feature type="region of interest" description="Disordered" evidence="4">
    <location>
        <begin position="126"/>
        <end position="350"/>
    </location>
</feature>
<feature type="compositionally biased region" description="Polar residues" evidence="4">
    <location>
        <begin position="1"/>
        <end position="18"/>
    </location>
</feature>
<accession>A0A6M2DTP1</accession>
<feature type="compositionally biased region" description="Polar residues" evidence="4">
    <location>
        <begin position="644"/>
        <end position="664"/>
    </location>
</feature>
<name>A0A6M2DTP1_XENCH</name>
<feature type="compositionally biased region" description="Polar residues" evidence="4">
    <location>
        <begin position="582"/>
        <end position="603"/>
    </location>
</feature>
<feature type="compositionally biased region" description="Low complexity" evidence="4">
    <location>
        <begin position="1222"/>
        <end position="1242"/>
    </location>
</feature>
<feature type="region of interest" description="Disordered" evidence="4">
    <location>
        <begin position="644"/>
        <end position="672"/>
    </location>
</feature>
<evidence type="ECO:0000256" key="1">
    <source>
        <dbReference type="ARBA" id="ARBA00004496"/>
    </source>
</evidence>
<feature type="region of interest" description="Disordered" evidence="4">
    <location>
        <begin position="895"/>
        <end position="915"/>
    </location>
</feature>
<feature type="compositionally biased region" description="Polar residues" evidence="4">
    <location>
        <begin position="478"/>
        <end position="495"/>
    </location>
</feature>
<dbReference type="AlphaFoldDB" id="A0A6M2DTP1"/>
<protein>
    <submittedName>
        <fullName evidence="5">Putative uba domain found in ubiquitin-associated protein 2</fullName>
    </submittedName>
</protein>
<dbReference type="SUPFAM" id="SSF46934">
    <property type="entry name" value="UBA-like"/>
    <property type="match status" value="1"/>
</dbReference>
<feature type="region of interest" description="Disordered" evidence="4">
    <location>
        <begin position="690"/>
        <end position="711"/>
    </location>
</feature>
<feature type="compositionally biased region" description="Low complexity" evidence="4">
    <location>
        <begin position="19"/>
        <end position="38"/>
    </location>
</feature>
<dbReference type="CDD" id="cd14277">
    <property type="entry name" value="UBA_UBP2_like"/>
    <property type="match status" value="1"/>
</dbReference>
<dbReference type="PANTHER" id="PTHR16308">
    <property type="entry name" value="UBIQUITIN ASSOCIATED PROTEIN 2-LIKE/LINGERER"/>
    <property type="match status" value="1"/>
</dbReference>
<dbReference type="Pfam" id="PF12478">
    <property type="entry name" value="UBAP2-Lig"/>
    <property type="match status" value="1"/>
</dbReference>
<evidence type="ECO:0000256" key="3">
    <source>
        <dbReference type="ARBA" id="ARBA00022553"/>
    </source>
</evidence>
<dbReference type="PANTHER" id="PTHR16308:SF13">
    <property type="entry name" value="PROTEIN LINGERER"/>
    <property type="match status" value="1"/>
</dbReference>
<feature type="region of interest" description="Disordered" evidence="4">
    <location>
        <begin position="825"/>
        <end position="856"/>
    </location>
</feature>